<organism evidence="1 2">
    <name type="scientific">Pantoea ananatis (strain AJ13355)</name>
    <dbReference type="NCBI Taxonomy" id="932677"/>
    <lineage>
        <taxon>Bacteria</taxon>
        <taxon>Pseudomonadati</taxon>
        <taxon>Pseudomonadota</taxon>
        <taxon>Gammaproteobacteria</taxon>
        <taxon>Enterobacterales</taxon>
        <taxon>Erwiniaceae</taxon>
        <taxon>Pantoea</taxon>
    </lineage>
</organism>
<dbReference type="Pfam" id="PF05954">
    <property type="entry name" value="Phage_GPD"/>
    <property type="match status" value="1"/>
</dbReference>
<dbReference type="EMBL" id="AP012032">
    <property type="protein sequence ID" value="BAK12720.1"/>
    <property type="molecule type" value="Genomic_DNA"/>
</dbReference>
<protein>
    <submittedName>
        <fullName evidence="1">Protein D</fullName>
    </submittedName>
</protein>
<dbReference type="PATRIC" id="fig|932677.3.peg.3079"/>
<dbReference type="PANTHER" id="PTHR35862:SF3">
    <property type="entry name" value="FELS-2 PROPHAGE PROTEIN"/>
    <property type="match status" value="1"/>
</dbReference>
<dbReference type="HOGENOM" id="CLU_037957_0_0_6"/>
<sequence>MEGAEMSDIVPIPVPLRVAPTPDFTIKIETKDKTEDIRPRLISLKLTDNRGLEVDQLDLVLDDSDGQLVMPPFGAKIVLEIGWKGQPLADKGSYIIDQVTYQGAPDTITVVARSADFSGSLDVKITDSYPDMTVGEVVDKIAKRNGLTSDVRPEIAKKKIKHIDQTQETDGTFITRLAMLVGAVAAIKDKTLLFFPPGQGVTVSGKPIPLLNLNRQDGDKYEYKLFKRDDYSGVEAKWYDQKKAQQKGITVNTIPPATPAVNPVHPAAKNIPTIGQQDPGKTYVFGSNKKLFLLNTHFSSQEEAEEAAKAKWQDLQRNRATLKILLALGAAKLIPETPVKAQGFKSVIDNQKWLITNIVHTIDKSGFTTLLNLELMVENVDYVLVEKQAG</sequence>
<evidence type="ECO:0000313" key="2">
    <source>
        <dbReference type="Proteomes" id="UP000006690"/>
    </source>
</evidence>
<dbReference type="SUPFAM" id="SSF69279">
    <property type="entry name" value="Phage tail proteins"/>
    <property type="match status" value="1"/>
</dbReference>
<dbReference type="AlphaFoldDB" id="A0A0H3L073"/>
<reference evidence="2" key="1">
    <citation type="journal article" date="2012" name="Appl. Microbiol. Biotechnol.">
        <title>The complete genome sequence of Pantoea ananatis AJ13355, an organism with great biotechnological potential.</title>
        <authorList>
            <person name="Hara Y."/>
            <person name="Kadotani N."/>
            <person name="Izui H."/>
            <person name="Katashkina J.I."/>
            <person name="Kuvaeva T.M."/>
            <person name="Andreeva I.G."/>
            <person name="Golubeva L.I."/>
            <person name="Malko D.B."/>
            <person name="Makeev V.J."/>
            <person name="Mashko S.V."/>
            <person name="Kozlov Y.I."/>
        </authorList>
    </citation>
    <scope>NUCLEOTIDE SEQUENCE [LARGE SCALE GENOMIC DNA]</scope>
    <source>
        <strain evidence="2">AJ13355</strain>
    </source>
</reference>
<evidence type="ECO:0000313" key="1">
    <source>
        <dbReference type="EMBL" id="BAK12720.1"/>
    </source>
</evidence>
<dbReference type="PANTHER" id="PTHR35862">
    <property type="entry name" value="FELS-2 PROPHAGE PROTEIN"/>
    <property type="match status" value="1"/>
</dbReference>
<dbReference type="KEGG" id="paj:PAJ_2640"/>
<accession>A0A0H3L073</accession>
<dbReference type="eggNOG" id="COG3500">
    <property type="taxonomic scope" value="Bacteria"/>
</dbReference>
<proteinExistence type="predicted"/>
<dbReference type="InterPro" id="IPR052726">
    <property type="entry name" value="Phage_Baseplate_Hub"/>
</dbReference>
<gene>
    <name evidence="1" type="primary">D</name>
    <name evidence="1" type="ordered locus">PAJ_2640</name>
</gene>
<dbReference type="Proteomes" id="UP000006690">
    <property type="component" value="Chromosome"/>
</dbReference>
<name>A0A0H3L073_PANAA</name>